<protein>
    <submittedName>
        <fullName evidence="2">Uncharacterized protein</fullName>
    </submittedName>
</protein>
<evidence type="ECO:0000313" key="3">
    <source>
        <dbReference type="Proteomes" id="UP001491310"/>
    </source>
</evidence>
<organism evidence="2 3">
    <name type="scientific">Coccomyxa subellipsoidea</name>
    <dbReference type="NCBI Taxonomy" id="248742"/>
    <lineage>
        <taxon>Eukaryota</taxon>
        <taxon>Viridiplantae</taxon>
        <taxon>Chlorophyta</taxon>
        <taxon>core chlorophytes</taxon>
        <taxon>Trebouxiophyceae</taxon>
        <taxon>Trebouxiophyceae incertae sedis</taxon>
        <taxon>Coccomyxaceae</taxon>
        <taxon>Coccomyxa</taxon>
    </lineage>
</organism>
<feature type="compositionally biased region" description="Polar residues" evidence="1">
    <location>
        <begin position="278"/>
        <end position="298"/>
    </location>
</feature>
<evidence type="ECO:0000256" key="1">
    <source>
        <dbReference type="SAM" id="MobiDB-lite"/>
    </source>
</evidence>
<accession>A0ABR2YB80</accession>
<feature type="region of interest" description="Disordered" evidence="1">
    <location>
        <begin position="1"/>
        <end position="34"/>
    </location>
</feature>
<reference evidence="2 3" key="1">
    <citation type="journal article" date="2024" name="Nat. Commun.">
        <title>Phylogenomics reveals the evolutionary origins of lichenization in chlorophyte algae.</title>
        <authorList>
            <person name="Puginier C."/>
            <person name="Libourel C."/>
            <person name="Otte J."/>
            <person name="Skaloud P."/>
            <person name="Haon M."/>
            <person name="Grisel S."/>
            <person name="Petersen M."/>
            <person name="Berrin J.G."/>
            <person name="Delaux P.M."/>
            <person name="Dal Grande F."/>
            <person name="Keller J."/>
        </authorList>
    </citation>
    <scope>NUCLEOTIDE SEQUENCE [LARGE SCALE GENOMIC DNA]</scope>
    <source>
        <strain evidence="2 3">SAG 216-7</strain>
    </source>
</reference>
<gene>
    <name evidence="2" type="ORF">WJX75_000029</name>
</gene>
<evidence type="ECO:0000313" key="2">
    <source>
        <dbReference type="EMBL" id="KAK9901517.1"/>
    </source>
</evidence>
<dbReference type="Proteomes" id="UP001491310">
    <property type="component" value="Unassembled WGS sequence"/>
</dbReference>
<sequence>MLTAGQRAAEASLHAAHNRAQISPGQGNRRALPSSNFHFPAIKIMKSGLRTTAVTATKEGALPVSKGGDLLAANACQAPMSPPAMPTDEGPHSADIPLADCTEAAAQPEKICGFRTQRRTPKRKSTSDSEGSAGQGGVKCEYTGTNYHNGVYRTSIYYAKPGSGPNQYQFGSFDIELEGAVTYDQICILIFGAPMNFHRSNYAGCGGGRSPLCSNGTPLAVATGIPRPVRAAAQKRPCYTEDADMTDLEAAGNNELPAGEGESVWGCNGMPGARSYSDHATNTAGPSPASSLEHTPSCSSYGAPAHNGVPVDSSRMIKRCCTDVYRSRGANFC</sequence>
<feature type="region of interest" description="Disordered" evidence="1">
    <location>
        <begin position="276"/>
        <end position="298"/>
    </location>
</feature>
<name>A0ABR2YB80_9CHLO</name>
<comment type="caution">
    <text evidence="2">The sequence shown here is derived from an EMBL/GenBank/DDBJ whole genome shotgun (WGS) entry which is preliminary data.</text>
</comment>
<keyword evidence="3" id="KW-1185">Reference proteome</keyword>
<dbReference type="EMBL" id="JALJOT010000017">
    <property type="protein sequence ID" value="KAK9901517.1"/>
    <property type="molecule type" value="Genomic_DNA"/>
</dbReference>
<proteinExistence type="predicted"/>
<feature type="region of interest" description="Disordered" evidence="1">
    <location>
        <begin position="114"/>
        <end position="136"/>
    </location>
</feature>